<proteinExistence type="inferred from homology"/>
<keyword evidence="8" id="KW-0456">Lyase</keyword>
<comment type="caution">
    <text evidence="11">The sequence shown here is derived from an EMBL/GenBank/DDBJ whole genome shotgun (WGS) entry which is preliminary data.</text>
</comment>
<evidence type="ECO:0000256" key="7">
    <source>
        <dbReference type="ARBA" id="ARBA00022833"/>
    </source>
</evidence>
<dbReference type="Proteomes" id="UP000295414">
    <property type="component" value="Unassembled WGS sequence"/>
</dbReference>
<dbReference type="RefSeq" id="WP_205388052.1">
    <property type="nucleotide sequence ID" value="NZ_MSZW01000029.1"/>
</dbReference>
<evidence type="ECO:0000256" key="5">
    <source>
        <dbReference type="ARBA" id="ARBA00018141"/>
    </source>
</evidence>
<evidence type="ECO:0000313" key="12">
    <source>
        <dbReference type="Proteomes" id="UP000295414"/>
    </source>
</evidence>
<dbReference type="PANTHER" id="PTHR12589">
    <property type="entry name" value="PYRUVOYL TETRAHYDROBIOPTERIN SYNTHASE"/>
    <property type="match status" value="1"/>
</dbReference>
<sequence>MSAQGGTAMQERVTIRLAKQNMKFSAGHFTIFSASERERLHGHNFTVEVDIEARMLGNGMCFDYGLYKDRVVALCRELNEWTILPTRSPYLRIEEDGDHVYAHFDGQRIPFLRGDVLLLPIENATLEEFAGWFLQRLCEDREALRAHAIDAIEVRVLSGPGQSAGRRVRLG</sequence>
<dbReference type="GO" id="GO:0046872">
    <property type="term" value="F:metal ion binding"/>
    <property type="evidence" value="ECO:0007669"/>
    <property type="project" value="UniProtKB-KW"/>
</dbReference>
<accession>A0A4V6P007</accession>
<comment type="cofactor">
    <cofactor evidence="1">
        <name>Zn(2+)</name>
        <dbReference type="ChEBI" id="CHEBI:29105"/>
    </cofactor>
</comment>
<name>A0A4V6P007_9GAMM</name>
<comment type="pathway">
    <text evidence="2">Purine metabolism; 7-cyano-7-deazaguanine biosynthesis.</text>
</comment>
<organism evidence="11 12">
    <name type="scientific">Thermomonas haemolytica</name>
    <dbReference type="NCBI Taxonomy" id="141949"/>
    <lineage>
        <taxon>Bacteria</taxon>
        <taxon>Pseudomonadati</taxon>
        <taxon>Pseudomonadota</taxon>
        <taxon>Gammaproteobacteria</taxon>
        <taxon>Lysobacterales</taxon>
        <taxon>Lysobacteraceae</taxon>
        <taxon>Thermomonas</taxon>
    </lineage>
</organism>
<evidence type="ECO:0000313" key="11">
    <source>
        <dbReference type="EMBL" id="TCT23482.1"/>
    </source>
</evidence>
<reference evidence="11 12" key="1">
    <citation type="submission" date="2019-03" db="EMBL/GenBank/DDBJ databases">
        <title>Genomic Encyclopedia of Type Strains, Phase IV (KMG-IV): sequencing the most valuable type-strain genomes for metagenomic binning, comparative biology and taxonomic classification.</title>
        <authorList>
            <person name="Goeker M."/>
        </authorList>
    </citation>
    <scope>NUCLEOTIDE SEQUENCE [LARGE SCALE GENOMIC DNA]</scope>
    <source>
        <strain evidence="11 12">DSM 13605</strain>
    </source>
</reference>
<keyword evidence="7" id="KW-0862">Zinc</keyword>
<comment type="similarity">
    <text evidence="3">Belongs to the PTPS family. QueD subfamily.</text>
</comment>
<evidence type="ECO:0000256" key="3">
    <source>
        <dbReference type="ARBA" id="ARBA00008900"/>
    </source>
</evidence>
<evidence type="ECO:0000256" key="8">
    <source>
        <dbReference type="ARBA" id="ARBA00023239"/>
    </source>
</evidence>
<dbReference type="SUPFAM" id="SSF55620">
    <property type="entry name" value="Tetrahydrobiopterin biosynthesis enzymes-like"/>
    <property type="match status" value="1"/>
</dbReference>
<evidence type="ECO:0000256" key="2">
    <source>
        <dbReference type="ARBA" id="ARBA00005061"/>
    </source>
</evidence>
<evidence type="ECO:0000256" key="9">
    <source>
        <dbReference type="ARBA" id="ARBA00031449"/>
    </source>
</evidence>
<protein>
    <recommendedName>
        <fullName evidence="5">6-carboxy-5,6,7,8-tetrahydropterin synthase</fullName>
        <ecNumber evidence="4">4.1.2.50</ecNumber>
    </recommendedName>
    <alternativeName>
        <fullName evidence="9">Queuosine biosynthesis protein QueD</fullName>
    </alternativeName>
</protein>
<dbReference type="AlphaFoldDB" id="A0A4V6P007"/>
<dbReference type="InterPro" id="IPR007115">
    <property type="entry name" value="6-PTP_synth/QueD"/>
</dbReference>
<dbReference type="UniPathway" id="UPA00391"/>
<evidence type="ECO:0000256" key="4">
    <source>
        <dbReference type="ARBA" id="ARBA00012982"/>
    </source>
</evidence>
<gene>
    <name evidence="11" type="ORF">EDC34_10572</name>
</gene>
<dbReference type="Gene3D" id="3.30.479.10">
    <property type="entry name" value="6-pyruvoyl tetrahydropterin synthase/QueD"/>
    <property type="match status" value="1"/>
</dbReference>
<keyword evidence="6" id="KW-0479">Metal-binding</keyword>
<dbReference type="GO" id="GO:0070497">
    <property type="term" value="F:6-carboxytetrahydropterin synthase activity"/>
    <property type="evidence" value="ECO:0007669"/>
    <property type="project" value="UniProtKB-EC"/>
</dbReference>
<evidence type="ECO:0000256" key="10">
    <source>
        <dbReference type="ARBA" id="ARBA00048807"/>
    </source>
</evidence>
<evidence type="ECO:0000256" key="1">
    <source>
        <dbReference type="ARBA" id="ARBA00001947"/>
    </source>
</evidence>
<dbReference type="InterPro" id="IPR038418">
    <property type="entry name" value="6-PTP_synth/QueD_sf"/>
</dbReference>
<dbReference type="EC" id="4.1.2.50" evidence="4"/>
<dbReference type="EMBL" id="SMAP01000005">
    <property type="protein sequence ID" value="TCT23482.1"/>
    <property type="molecule type" value="Genomic_DNA"/>
</dbReference>
<evidence type="ECO:0000256" key="6">
    <source>
        <dbReference type="ARBA" id="ARBA00022723"/>
    </source>
</evidence>
<keyword evidence="12" id="KW-1185">Reference proteome</keyword>
<dbReference type="Pfam" id="PF01242">
    <property type="entry name" value="PTPS"/>
    <property type="match status" value="1"/>
</dbReference>
<dbReference type="PANTHER" id="PTHR12589:SF7">
    <property type="entry name" value="6-PYRUVOYL TETRAHYDROBIOPTERIN SYNTHASE"/>
    <property type="match status" value="1"/>
</dbReference>
<comment type="catalytic activity">
    <reaction evidence="10">
        <text>7,8-dihydroneopterin 3'-triphosphate + H2O = 6-carboxy-5,6,7,8-tetrahydropterin + triphosphate + acetaldehyde + 2 H(+)</text>
        <dbReference type="Rhea" id="RHEA:27966"/>
        <dbReference type="ChEBI" id="CHEBI:15343"/>
        <dbReference type="ChEBI" id="CHEBI:15377"/>
        <dbReference type="ChEBI" id="CHEBI:15378"/>
        <dbReference type="ChEBI" id="CHEBI:18036"/>
        <dbReference type="ChEBI" id="CHEBI:58462"/>
        <dbReference type="ChEBI" id="CHEBI:61032"/>
        <dbReference type="EC" id="4.1.2.50"/>
    </reaction>
</comment>